<dbReference type="Gene3D" id="3.40.190.10">
    <property type="entry name" value="Periplasmic binding protein-like II"/>
    <property type="match status" value="2"/>
</dbReference>
<feature type="signal peptide" evidence="1">
    <location>
        <begin position="1"/>
        <end position="20"/>
    </location>
</feature>
<dbReference type="AlphaFoldDB" id="A0A9D2U6P1"/>
<sequence>MKKRLLAVLLAASMTAGLLAGCGGGGQGAKNDAQESEGTTEDGDYPVIKMAYTVMFPSTSEESIEDALNEILREKAHAEVDLVGIEFGNWATQLNLMLTGGGDSSIDLFNSFWYTSLSNLVANGQVMALDDLLESDGQGITDEFAKDGIEQYLSCGEIDGTQYGIPCIYSYSTENIYYALAEDVEKAGVDFSQVTDLETMKDAILQLKEANPDKCYIPGSTDPYWIPKSIDYFGDTNYLGVLTNPTESTTVENYYESDYFLTWLEYVKEWKEAGVFSPDPLSNNQPTLMNLLMGVADGTTGYGWDGQVSMEATEAQNNMDLEGGSVTTALSTTSDATTYMWHISAFCEEPEAAMRILNVLYTDPEAAQIAANGLEGQEYELDENGQMVYPEGKSSMSELGWAASSMAYWPNVMLCKTWYYEPEDVYDQMKAKNESCDKSLALGFAFDPTNVTDQMTACANVVAQYYTPLMYGEVDIDSTLPEFQQALKDAGIDDIIAEKQAQLDAWLAEQ</sequence>
<dbReference type="PROSITE" id="PS51257">
    <property type="entry name" value="PROKAR_LIPOPROTEIN"/>
    <property type="match status" value="1"/>
</dbReference>
<evidence type="ECO:0000313" key="3">
    <source>
        <dbReference type="EMBL" id="HJD42720.1"/>
    </source>
</evidence>
<gene>
    <name evidence="3" type="ORF">H9910_06890</name>
</gene>
<evidence type="ECO:0000259" key="2">
    <source>
        <dbReference type="Pfam" id="PF12010"/>
    </source>
</evidence>
<protein>
    <submittedName>
        <fullName evidence="3">ABC transporter substrate-binding protein</fullName>
    </submittedName>
</protein>
<dbReference type="Proteomes" id="UP000823909">
    <property type="component" value="Unassembled WGS sequence"/>
</dbReference>
<accession>A0A9D2U6P1</accession>
<reference evidence="3" key="2">
    <citation type="submission" date="2021-04" db="EMBL/GenBank/DDBJ databases">
        <authorList>
            <person name="Gilroy R."/>
        </authorList>
    </citation>
    <scope>NUCLEOTIDE SEQUENCE</scope>
    <source>
        <strain evidence="3">ChiBcec15-3976</strain>
    </source>
</reference>
<dbReference type="EMBL" id="DWUU01000041">
    <property type="protein sequence ID" value="HJD42720.1"/>
    <property type="molecule type" value="Genomic_DNA"/>
</dbReference>
<dbReference type="PANTHER" id="PTHR43649:SF17">
    <property type="entry name" value="ABC TRANSPORTER SOLUTE BINDING PROTEIN-SUGAR TRANSPORT"/>
    <property type="match status" value="1"/>
</dbReference>
<dbReference type="Pfam" id="PF12010">
    <property type="entry name" value="DUF3502"/>
    <property type="match status" value="1"/>
</dbReference>
<dbReference type="PANTHER" id="PTHR43649">
    <property type="entry name" value="ARABINOSE-BINDING PROTEIN-RELATED"/>
    <property type="match status" value="1"/>
</dbReference>
<feature type="chain" id="PRO_5039330325" evidence="1">
    <location>
        <begin position="21"/>
        <end position="510"/>
    </location>
</feature>
<feature type="domain" description="DUF3502" evidence="2">
    <location>
        <begin position="441"/>
        <end position="508"/>
    </location>
</feature>
<reference evidence="3" key="1">
    <citation type="journal article" date="2021" name="PeerJ">
        <title>Extensive microbial diversity within the chicken gut microbiome revealed by metagenomics and culture.</title>
        <authorList>
            <person name="Gilroy R."/>
            <person name="Ravi A."/>
            <person name="Getino M."/>
            <person name="Pursley I."/>
            <person name="Horton D.L."/>
            <person name="Alikhan N.F."/>
            <person name="Baker D."/>
            <person name="Gharbi K."/>
            <person name="Hall N."/>
            <person name="Watson M."/>
            <person name="Adriaenssens E.M."/>
            <person name="Foster-Nyarko E."/>
            <person name="Jarju S."/>
            <person name="Secka A."/>
            <person name="Antonio M."/>
            <person name="Oren A."/>
            <person name="Chaudhuri R.R."/>
            <person name="La Ragione R."/>
            <person name="Hildebrand F."/>
            <person name="Pallen M.J."/>
        </authorList>
    </citation>
    <scope>NUCLEOTIDE SEQUENCE</scope>
    <source>
        <strain evidence="3">ChiBcec15-3976</strain>
    </source>
</reference>
<evidence type="ECO:0000256" key="1">
    <source>
        <dbReference type="SAM" id="SignalP"/>
    </source>
</evidence>
<keyword evidence="1" id="KW-0732">Signal</keyword>
<dbReference type="InterPro" id="IPR022627">
    <property type="entry name" value="DUF3502"/>
</dbReference>
<evidence type="ECO:0000313" key="4">
    <source>
        <dbReference type="Proteomes" id="UP000823909"/>
    </source>
</evidence>
<dbReference type="SUPFAM" id="SSF53850">
    <property type="entry name" value="Periplasmic binding protein-like II"/>
    <property type="match status" value="1"/>
</dbReference>
<organism evidence="3 4">
    <name type="scientific">Candidatus Mediterraneibacter quadrami</name>
    <dbReference type="NCBI Taxonomy" id="2838684"/>
    <lineage>
        <taxon>Bacteria</taxon>
        <taxon>Bacillati</taxon>
        <taxon>Bacillota</taxon>
        <taxon>Clostridia</taxon>
        <taxon>Lachnospirales</taxon>
        <taxon>Lachnospiraceae</taxon>
        <taxon>Mediterraneibacter</taxon>
    </lineage>
</organism>
<proteinExistence type="predicted"/>
<dbReference type="InterPro" id="IPR050490">
    <property type="entry name" value="Bact_solute-bd_prot1"/>
</dbReference>
<name>A0A9D2U6P1_9FIRM</name>
<comment type="caution">
    <text evidence="3">The sequence shown here is derived from an EMBL/GenBank/DDBJ whole genome shotgun (WGS) entry which is preliminary data.</text>
</comment>